<dbReference type="SUPFAM" id="SSF48179">
    <property type="entry name" value="6-phosphogluconate dehydrogenase C-terminal domain-like"/>
    <property type="match status" value="1"/>
</dbReference>
<dbReference type="EMBL" id="CP047895">
    <property type="protein sequence ID" value="QHL91128.1"/>
    <property type="molecule type" value="Genomic_DNA"/>
</dbReference>
<dbReference type="InterPro" id="IPR013328">
    <property type="entry name" value="6PGD_dom2"/>
</dbReference>
<dbReference type="RefSeq" id="WP_160593058.1">
    <property type="nucleotide sequence ID" value="NZ_CP047895.1"/>
</dbReference>
<proteinExistence type="predicted"/>
<dbReference type="Gene3D" id="3.40.50.720">
    <property type="entry name" value="NAD(P)-binding Rossmann-like Domain"/>
    <property type="match status" value="1"/>
</dbReference>
<accession>A0A7Z2NWI1</accession>
<evidence type="ECO:0000259" key="2">
    <source>
        <dbReference type="Pfam" id="PF01232"/>
    </source>
</evidence>
<dbReference type="SUPFAM" id="SSF51735">
    <property type="entry name" value="NAD(P)-binding Rossmann-fold domains"/>
    <property type="match status" value="1"/>
</dbReference>
<evidence type="ECO:0000313" key="4">
    <source>
        <dbReference type="EMBL" id="QHL91128.1"/>
    </source>
</evidence>
<organism evidence="4 5">
    <name type="scientific">Sphingomonas changnyeongensis</name>
    <dbReference type="NCBI Taxonomy" id="2698679"/>
    <lineage>
        <taxon>Bacteria</taxon>
        <taxon>Pseudomonadati</taxon>
        <taxon>Pseudomonadota</taxon>
        <taxon>Alphaproteobacteria</taxon>
        <taxon>Sphingomonadales</taxon>
        <taxon>Sphingomonadaceae</taxon>
        <taxon>Sphingomonas</taxon>
    </lineage>
</organism>
<dbReference type="AlphaFoldDB" id="A0A7Z2NWI1"/>
<gene>
    <name evidence="4" type="ORF">GVO57_10235</name>
</gene>
<evidence type="ECO:0000256" key="1">
    <source>
        <dbReference type="ARBA" id="ARBA00023002"/>
    </source>
</evidence>
<sequence length="451" mass="48032">MTEVRIVHFGPGAFHRAHQADYVDRLCRIDPGWGIAAAALRSTGTIEALRRQQGRYTLAILGETPEYRPIDVHRRLFGPDDRAGLRAQLTEPGVELVTATVTEKGYCLAPDGQIDFAHPDIVHDLADPDRPVSLAGWLALALADRRAAGVAPFSVLSCDNMTGNGRKLRSAVIALAGRRDAELARWIAGEAVFPDTMVDSITPATDDALRARVRAACGWDDLCPVQREPYAAWVIEDILPRGAPELAEAGVILTGDVAGWERAKLRILNGPHSALAYLGLLAGHETVAGAMADPQLAATVARMMADEIIPATGPGSFDLTGYSADILERFRNPAIAHQLAQIAWDGSQKLRYRLLDTMADALKRGTPFALLARAVAAWIVFAVRESRAGRALNDPLAGEISARALDPAPAAALLGWRAVFPAALVEVPAVRTAIIDAACSLAGEAGLTIGG</sequence>
<dbReference type="InterPro" id="IPR013131">
    <property type="entry name" value="Mannitol_DH_N"/>
</dbReference>
<evidence type="ECO:0000313" key="5">
    <source>
        <dbReference type="Proteomes" id="UP000464468"/>
    </source>
</evidence>
<dbReference type="Pfam" id="PF08125">
    <property type="entry name" value="Mannitol_dh_C"/>
    <property type="match status" value="1"/>
</dbReference>
<dbReference type="InterPro" id="IPR050988">
    <property type="entry name" value="Mannitol_DH/Oxidoreductase"/>
</dbReference>
<protein>
    <submittedName>
        <fullName evidence="4">Mannitol dehydrogenase family protein</fullName>
    </submittedName>
</protein>
<dbReference type="Pfam" id="PF01232">
    <property type="entry name" value="Mannitol_dh"/>
    <property type="match status" value="1"/>
</dbReference>
<reference evidence="4 5" key="1">
    <citation type="submission" date="2020-01" db="EMBL/GenBank/DDBJ databases">
        <title>Sphingomonas sp. C33 whole genome sequece.</title>
        <authorList>
            <person name="Park C."/>
        </authorList>
    </citation>
    <scope>NUCLEOTIDE SEQUENCE [LARGE SCALE GENOMIC DNA]</scope>
    <source>
        <strain evidence="4 5">C33</strain>
    </source>
</reference>
<dbReference type="InterPro" id="IPR008927">
    <property type="entry name" value="6-PGluconate_DH-like_C_sf"/>
</dbReference>
<dbReference type="GO" id="GO:0016616">
    <property type="term" value="F:oxidoreductase activity, acting on the CH-OH group of donors, NAD or NADP as acceptor"/>
    <property type="evidence" value="ECO:0007669"/>
    <property type="project" value="TreeGrafter"/>
</dbReference>
<dbReference type="PRINTS" id="PR00084">
    <property type="entry name" value="MTLDHDRGNASE"/>
</dbReference>
<name>A0A7Z2NWI1_9SPHN</name>
<dbReference type="InterPro" id="IPR036291">
    <property type="entry name" value="NAD(P)-bd_dom_sf"/>
</dbReference>
<dbReference type="PANTHER" id="PTHR43362">
    <property type="entry name" value="MANNITOL DEHYDROGENASE DSF1-RELATED"/>
    <property type="match status" value="1"/>
</dbReference>
<feature type="domain" description="Mannitol dehydrogenase N-terminal" evidence="2">
    <location>
        <begin position="5"/>
        <end position="246"/>
    </location>
</feature>
<dbReference type="Proteomes" id="UP000464468">
    <property type="component" value="Chromosome"/>
</dbReference>
<keyword evidence="5" id="KW-1185">Reference proteome</keyword>
<dbReference type="InterPro" id="IPR000669">
    <property type="entry name" value="Mannitol_DH"/>
</dbReference>
<dbReference type="Gene3D" id="1.10.1040.10">
    <property type="entry name" value="N-(1-d-carboxylethyl)-l-norvaline Dehydrogenase, domain 2"/>
    <property type="match status" value="1"/>
</dbReference>
<evidence type="ECO:0000259" key="3">
    <source>
        <dbReference type="Pfam" id="PF08125"/>
    </source>
</evidence>
<dbReference type="KEGG" id="schy:GVO57_10235"/>
<dbReference type="InterPro" id="IPR013118">
    <property type="entry name" value="Mannitol_DH_C"/>
</dbReference>
<dbReference type="PANTHER" id="PTHR43362:SF1">
    <property type="entry name" value="MANNITOL DEHYDROGENASE 2-RELATED"/>
    <property type="match status" value="1"/>
</dbReference>
<feature type="domain" description="Mannitol dehydrogenase C-terminal" evidence="3">
    <location>
        <begin position="256"/>
        <end position="434"/>
    </location>
</feature>
<keyword evidence="1" id="KW-0560">Oxidoreductase</keyword>